<evidence type="ECO:0000256" key="1">
    <source>
        <dbReference type="ARBA" id="ARBA00006484"/>
    </source>
</evidence>
<dbReference type="PRINTS" id="PR00080">
    <property type="entry name" value="SDRFAMILY"/>
</dbReference>
<feature type="domain" description="Ketoreductase" evidence="4">
    <location>
        <begin position="20"/>
        <end position="200"/>
    </location>
</feature>
<comment type="caution">
    <text evidence="5">The sequence shown here is derived from an EMBL/GenBank/DDBJ whole genome shotgun (WGS) entry which is preliminary data.</text>
</comment>
<reference evidence="5 6" key="1">
    <citation type="journal article" date="2019" name="Nat. Med.">
        <title>A library of human gut bacterial isolates paired with longitudinal multiomics data enables mechanistic microbiome research.</title>
        <authorList>
            <person name="Poyet M."/>
            <person name="Groussin M."/>
            <person name="Gibbons S.M."/>
            <person name="Avila-Pacheco J."/>
            <person name="Jiang X."/>
            <person name="Kearney S.M."/>
            <person name="Perrotta A.R."/>
            <person name="Berdy B."/>
            <person name="Zhao S."/>
            <person name="Lieberman T.D."/>
            <person name="Swanson P.K."/>
            <person name="Smith M."/>
            <person name="Roesemann S."/>
            <person name="Alexander J.E."/>
            <person name="Rich S.A."/>
            <person name="Livny J."/>
            <person name="Vlamakis H."/>
            <person name="Clish C."/>
            <person name="Bullock K."/>
            <person name="Deik A."/>
            <person name="Scott J."/>
            <person name="Pierce K.A."/>
            <person name="Xavier R.J."/>
            <person name="Alm E.J."/>
        </authorList>
    </citation>
    <scope>NUCLEOTIDE SEQUENCE [LARGE SCALE GENOMIC DNA]</scope>
    <source>
        <strain evidence="5 6">BIOML-A3</strain>
    </source>
</reference>
<evidence type="ECO:0000256" key="2">
    <source>
        <dbReference type="ARBA" id="ARBA00023002"/>
    </source>
</evidence>
<keyword evidence="3" id="KW-0443">Lipid metabolism</keyword>
<dbReference type="GO" id="GO:0047936">
    <property type="term" value="F:glucose 1-dehydrogenase [NAD(P)+] activity"/>
    <property type="evidence" value="ECO:0007669"/>
    <property type="project" value="UniProtKB-EC"/>
</dbReference>
<evidence type="ECO:0000259" key="4">
    <source>
        <dbReference type="SMART" id="SM00822"/>
    </source>
</evidence>
<dbReference type="SMART" id="SM00822">
    <property type="entry name" value="PKS_KR"/>
    <property type="match status" value="1"/>
</dbReference>
<dbReference type="OrthoDB" id="9803333at2"/>
<organism evidence="5 6">
    <name type="scientific">Eubacterium ramulus</name>
    <dbReference type="NCBI Taxonomy" id="39490"/>
    <lineage>
        <taxon>Bacteria</taxon>
        <taxon>Bacillati</taxon>
        <taxon>Bacillota</taxon>
        <taxon>Clostridia</taxon>
        <taxon>Eubacteriales</taxon>
        <taxon>Eubacteriaceae</taxon>
        <taxon>Eubacterium</taxon>
    </lineage>
</organism>
<accession>A0A844E6N6</accession>
<dbReference type="GO" id="GO:0008206">
    <property type="term" value="P:bile acid metabolic process"/>
    <property type="evidence" value="ECO:0007669"/>
    <property type="project" value="UniProtKB-ARBA"/>
</dbReference>
<keyword evidence="3" id="KW-0753">Steroid metabolism</keyword>
<dbReference type="InterPro" id="IPR020904">
    <property type="entry name" value="Sc_DH/Rdtase_CS"/>
</dbReference>
<dbReference type="Gene3D" id="3.40.50.720">
    <property type="entry name" value="NAD(P)-binding Rossmann-like Domain"/>
    <property type="match status" value="1"/>
</dbReference>
<dbReference type="PROSITE" id="PS00061">
    <property type="entry name" value="ADH_SHORT"/>
    <property type="match status" value="1"/>
</dbReference>
<dbReference type="PRINTS" id="PR00081">
    <property type="entry name" value="GDHRDH"/>
</dbReference>
<protein>
    <submittedName>
        <fullName evidence="5">Glucose 1-dehydrogenase</fullName>
        <ecNumber evidence="5">1.1.1.47</ecNumber>
    </submittedName>
</protein>
<gene>
    <name evidence="5" type="ORF">GKE72_14865</name>
</gene>
<dbReference type="AlphaFoldDB" id="A0A844E6N6"/>
<dbReference type="EC" id="1.1.1.47" evidence="5"/>
<dbReference type="NCBIfam" id="NF005559">
    <property type="entry name" value="PRK07231.1"/>
    <property type="match status" value="1"/>
</dbReference>
<dbReference type="Pfam" id="PF13561">
    <property type="entry name" value="adh_short_C2"/>
    <property type="match status" value="1"/>
</dbReference>
<dbReference type="PANTHER" id="PTHR42879:SF2">
    <property type="entry name" value="3-OXOACYL-[ACYL-CARRIER-PROTEIN] REDUCTASE FABG"/>
    <property type="match status" value="1"/>
</dbReference>
<comment type="similarity">
    <text evidence="1">Belongs to the short-chain dehydrogenases/reductases (SDR) family.</text>
</comment>
<dbReference type="PANTHER" id="PTHR42879">
    <property type="entry name" value="3-OXOACYL-(ACYL-CARRIER-PROTEIN) REDUCTASE"/>
    <property type="match status" value="1"/>
</dbReference>
<name>A0A844E6N6_EUBRA</name>
<dbReference type="InterPro" id="IPR036291">
    <property type="entry name" value="NAD(P)-bd_dom_sf"/>
</dbReference>
<evidence type="ECO:0000313" key="5">
    <source>
        <dbReference type="EMBL" id="MSD17310.1"/>
    </source>
</evidence>
<evidence type="ECO:0000313" key="6">
    <source>
        <dbReference type="Proteomes" id="UP000431304"/>
    </source>
</evidence>
<sequence>MIVRKRKILKGEKMYELTGKVAIVTGAAAGLGQAIAATFAKQGAKVVPTDRPGVSMDETIEMCKKAGVEEVYTHDLDVTDQDSIAKAIADVKEKYGSIDILASNAGLNRPMPLDQVTPEVWDSVMNVNLRGAFFMAQAVAPVMKAQGKGRIIFTSSQAGLVARENQQPYCASKGGINAMTRALAYDLAPFGITVNAVAPCFAMTALTKARLEDPEYRDMVLGMIPVGRVVEPSEVGAAFNYLASDEAAMITGQTLVIDGGWTMW</sequence>
<dbReference type="Proteomes" id="UP000431304">
    <property type="component" value="Unassembled WGS sequence"/>
</dbReference>
<dbReference type="EMBL" id="WKRA01000038">
    <property type="protein sequence ID" value="MSD17310.1"/>
    <property type="molecule type" value="Genomic_DNA"/>
</dbReference>
<keyword evidence="2 5" id="KW-0560">Oxidoreductase</keyword>
<proteinExistence type="inferred from homology"/>
<dbReference type="InterPro" id="IPR050259">
    <property type="entry name" value="SDR"/>
</dbReference>
<dbReference type="SUPFAM" id="SSF51735">
    <property type="entry name" value="NAD(P)-binding Rossmann-fold domains"/>
    <property type="match status" value="1"/>
</dbReference>
<dbReference type="InterPro" id="IPR057326">
    <property type="entry name" value="KR_dom"/>
</dbReference>
<dbReference type="FunFam" id="3.40.50.720:FF:000084">
    <property type="entry name" value="Short-chain dehydrogenase reductase"/>
    <property type="match status" value="1"/>
</dbReference>
<evidence type="ECO:0000256" key="3">
    <source>
        <dbReference type="ARBA" id="ARBA00023221"/>
    </source>
</evidence>
<dbReference type="InterPro" id="IPR002347">
    <property type="entry name" value="SDR_fam"/>
</dbReference>